<evidence type="ECO:0000259" key="1">
    <source>
        <dbReference type="Pfam" id="PF00535"/>
    </source>
</evidence>
<reference evidence="2" key="1">
    <citation type="submission" date="2018-05" db="EMBL/GenBank/DDBJ databases">
        <authorList>
            <person name="Lanie J.A."/>
            <person name="Ng W.-L."/>
            <person name="Kazmierczak K.M."/>
            <person name="Andrzejewski T.M."/>
            <person name="Davidsen T.M."/>
            <person name="Wayne K.J."/>
            <person name="Tettelin H."/>
            <person name="Glass J.I."/>
            <person name="Rusch D."/>
            <person name="Podicherti R."/>
            <person name="Tsui H.-C.T."/>
            <person name="Winkler M.E."/>
        </authorList>
    </citation>
    <scope>NUCLEOTIDE SEQUENCE</scope>
</reference>
<name>A0A382TUM1_9ZZZZ</name>
<gene>
    <name evidence="2" type="ORF">METZ01_LOCUS378276</name>
</gene>
<dbReference type="InterPro" id="IPR001173">
    <property type="entry name" value="Glyco_trans_2-like"/>
</dbReference>
<evidence type="ECO:0000313" key="2">
    <source>
        <dbReference type="EMBL" id="SVD25422.1"/>
    </source>
</evidence>
<dbReference type="Gene3D" id="3.90.550.10">
    <property type="entry name" value="Spore Coat Polysaccharide Biosynthesis Protein SpsA, Chain A"/>
    <property type="match status" value="1"/>
</dbReference>
<protein>
    <recommendedName>
        <fullName evidence="1">Glycosyltransferase 2-like domain-containing protein</fullName>
    </recommendedName>
</protein>
<dbReference type="PANTHER" id="PTHR48090:SF7">
    <property type="entry name" value="RFBJ PROTEIN"/>
    <property type="match status" value="1"/>
</dbReference>
<dbReference type="EMBL" id="UINC01139087">
    <property type="protein sequence ID" value="SVD25422.1"/>
    <property type="molecule type" value="Genomic_DNA"/>
</dbReference>
<feature type="non-terminal residue" evidence="2">
    <location>
        <position position="1"/>
    </location>
</feature>
<dbReference type="SUPFAM" id="SSF53448">
    <property type="entry name" value="Nucleotide-diphospho-sugar transferases"/>
    <property type="match status" value="1"/>
</dbReference>
<sequence>VSGKVVVIIPALNEEDAILRVLNDIPDLAHEVIVVDNGSMDDTPARAAAAGARVVLEPRRGYGQACLTGIATLPDDTEMVVFLDGDYSDYPTEMDRIVEPLRSGAA</sequence>
<feature type="domain" description="Glycosyltransferase 2-like" evidence="1">
    <location>
        <begin position="7"/>
        <end position="103"/>
    </location>
</feature>
<proteinExistence type="predicted"/>
<dbReference type="Pfam" id="PF00535">
    <property type="entry name" value="Glycos_transf_2"/>
    <property type="match status" value="1"/>
</dbReference>
<accession>A0A382TUM1</accession>
<organism evidence="2">
    <name type="scientific">marine metagenome</name>
    <dbReference type="NCBI Taxonomy" id="408172"/>
    <lineage>
        <taxon>unclassified sequences</taxon>
        <taxon>metagenomes</taxon>
        <taxon>ecological metagenomes</taxon>
    </lineage>
</organism>
<dbReference type="InterPro" id="IPR029044">
    <property type="entry name" value="Nucleotide-diphossugar_trans"/>
</dbReference>
<dbReference type="AlphaFoldDB" id="A0A382TUM1"/>
<feature type="non-terminal residue" evidence="2">
    <location>
        <position position="106"/>
    </location>
</feature>
<dbReference type="InterPro" id="IPR050256">
    <property type="entry name" value="Glycosyltransferase_2"/>
</dbReference>
<dbReference type="PANTHER" id="PTHR48090">
    <property type="entry name" value="UNDECAPRENYL-PHOSPHATE 4-DEOXY-4-FORMAMIDO-L-ARABINOSE TRANSFERASE-RELATED"/>
    <property type="match status" value="1"/>
</dbReference>